<accession>A0A1F7X120</accession>
<dbReference type="Proteomes" id="UP000179219">
    <property type="component" value="Unassembled WGS sequence"/>
</dbReference>
<dbReference type="AlphaFoldDB" id="A0A1F7X120"/>
<reference evidence="1 2" key="1">
    <citation type="journal article" date="2016" name="Nat. Commun.">
        <title>Thousands of microbial genomes shed light on interconnected biogeochemical processes in an aquifer system.</title>
        <authorList>
            <person name="Anantharaman K."/>
            <person name="Brown C.T."/>
            <person name="Hug L.A."/>
            <person name="Sharon I."/>
            <person name="Castelle C.J."/>
            <person name="Probst A.J."/>
            <person name="Thomas B.C."/>
            <person name="Singh A."/>
            <person name="Wilkins M.J."/>
            <person name="Karaoz U."/>
            <person name="Brodie E.L."/>
            <person name="Williams K.H."/>
            <person name="Hubbard S.S."/>
            <person name="Banfield J.F."/>
        </authorList>
    </citation>
    <scope>NUCLEOTIDE SEQUENCE [LARGE SCALE GENOMIC DNA]</scope>
</reference>
<proteinExistence type="predicted"/>
<evidence type="ECO:0000313" key="2">
    <source>
        <dbReference type="Proteomes" id="UP000179219"/>
    </source>
</evidence>
<gene>
    <name evidence="1" type="ORF">A2159_03420</name>
</gene>
<protein>
    <recommendedName>
        <fullName evidence="3">CopG family transcriptional regulator</fullName>
    </recommendedName>
</protein>
<sequence length="72" mass="7983">MTTKNNQGLALANTNNKQRVTLFVNPSILKHAKAQAVVEEITLTALAEKALINYLPRETIIKKAFIRTPPDP</sequence>
<evidence type="ECO:0008006" key="3">
    <source>
        <dbReference type="Google" id="ProtNLM"/>
    </source>
</evidence>
<name>A0A1F7X120_9BACT</name>
<comment type="caution">
    <text evidence="1">The sequence shown here is derived from an EMBL/GenBank/DDBJ whole genome shotgun (WGS) entry which is preliminary data.</text>
</comment>
<dbReference type="EMBL" id="MGFP01000040">
    <property type="protein sequence ID" value="OGM08766.1"/>
    <property type="molecule type" value="Genomic_DNA"/>
</dbReference>
<evidence type="ECO:0000313" key="1">
    <source>
        <dbReference type="EMBL" id="OGM08766.1"/>
    </source>
</evidence>
<organism evidence="1 2">
    <name type="scientific">Candidatus Woesebacteria bacterium RBG_13_34_9</name>
    <dbReference type="NCBI Taxonomy" id="1802477"/>
    <lineage>
        <taxon>Bacteria</taxon>
        <taxon>Candidatus Woeseibacteriota</taxon>
    </lineage>
</organism>